<proteinExistence type="predicted"/>
<sequence>MFGDRVHGTRFWDVPSPVTGWTARDVVHHLTGWLPGFLASGPRVELPREPSVDSDPVAAWEAQRDGNAGRAGRSGLSASGVHHPAHRRPAAAQRSTGSTRPTFSRTPGTCQDERLGLDF</sequence>
<evidence type="ECO:0008006" key="4">
    <source>
        <dbReference type="Google" id="ProtNLM"/>
    </source>
</evidence>
<name>A0ABS3VL61_MICEH</name>
<dbReference type="SUPFAM" id="SSF109854">
    <property type="entry name" value="DinB/YfiT-like putative metalloenzymes"/>
    <property type="match status" value="1"/>
</dbReference>
<feature type="compositionally biased region" description="Low complexity" evidence="1">
    <location>
        <begin position="66"/>
        <end position="82"/>
    </location>
</feature>
<protein>
    <recommendedName>
        <fullName evidence="4">Mycothiol-dependent maleylpyruvate isomerase metal-binding domain-containing protein</fullName>
    </recommendedName>
</protein>
<evidence type="ECO:0000313" key="2">
    <source>
        <dbReference type="EMBL" id="MBO4205206.1"/>
    </source>
</evidence>
<accession>A0ABS3VL61</accession>
<dbReference type="Proteomes" id="UP000823521">
    <property type="component" value="Unassembled WGS sequence"/>
</dbReference>
<gene>
    <name evidence="2" type="ORF">GSF22_04160</name>
</gene>
<evidence type="ECO:0000256" key="1">
    <source>
        <dbReference type="SAM" id="MobiDB-lite"/>
    </source>
</evidence>
<comment type="caution">
    <text evidence="2">The sequence shown here is derived from an EMBL/GenBank/DDBJ whole genome shotgun (WGS) entry which is preliminary data.</text>
</comment>
<keyword evidence="3" id="KW-1185">Reference proteome</keyword>
<organism evidence="2 3">
    <name type="scientific">Micromonospora echinofusca</name>
    <dbReference type="NCBI Taxonomy" id="47858"/>
    <lineage>
        <taxon>Bacteria</taxon>
        <taxon>Bacillati</taxon>
        <taxon>Actinomycetota</taxon>
        <taxon>Actinomycetes</taxon>
        <taxon>Micromonosporales</taxon>
        <taxon>Micromonosporaceae</taxon>
        <taxon>Micromonospora</taxon>
    </lineage>
</organism>
<feature type="region of interest" description="Disordered" evidence="1">
    <location>
        <begin position="45"/>
        <end position="119"/>
    </location>
</feature>
<dbReference type="InterPro" id="IPR034660">
    <property type="entry name" value="DinB/YfiT-like"/>
</dbReference>
<reference evidence="2 3" key="1">
    <citation type="submission" date="2019-12" db="EMBL/GenBank/DDBJ databases">
        <title>Whole genome sequencing of endophytic Actinobacterium Micromonospora sp. MPMI6T.</title>
        <authorList>
            <person name="Evv R."/>
            <person name="Podile A.R."/>
        </authorList>
    </citation>
    <scope>NUCLEOTIDE SEQUENCE [LARGE SCALE GENOMIC DNA]</scope>
    <source>
        <strain evidence="2 3">MPMI6</strain>
    </source>
</reference>
<dbReference type="EMBL" id="WVUH01000017">
    <property type="protein sequence ID" value="MBO4205206.1"/>
    <property type="molecule type" value="Genomic_DNA"/>
</dbReference>
<feature type="compositionally biased region" description="Polar residues" evidence="1">
    <location>
        <begin position="93"/>
        <end position="109"/>
    </location>
</feature>
<evidence type="ECO:0000313" key="3">
    <source>
        <dbReference type="Proteomes" id="UP000823521"/>
    </source>
</evidence>